<name>A0A2N5SBF0_9BASI</name>
<evidence type="ECO:0000313" key="1">
    <source>
        <dbReference type="EMBL" id="PLW10566.1"/>
    </source>
</evidence>
<accession>A0A2N5SBF0</accession>
<dbReference type="EMBL" id="PGCI01000958">
    <property type="protein sequence ID" value="PLW10566.1"/>
    <property type="molecule type" value="Genomic_DNA"/>
</dbReference>
<gene>
    <name evidence="1" type="ORF">PCASD_22544</name>
</gene>
<sequence length="133" mass="14578">MAASELTSDAAIRFKLGRRATDLIENRFKHGRKTPGPLSLNWLSNGSVARRPSLNRMAASDVKSDAAIRCSFAGNIPEIKGYTTAANEHLRSVFETERQMFSIESAGHVGLTPLRKPLLECLFQHSNPIGDPS</sequence>
<proteinExistence type="predicted"/>
<evidence type="ECO:0000313" key="2">
    <source>
        <dbReference type="Proteomes" id="UP000235392"/>
    </source>
</evidence>
<organism evidence="1 2">
    <name type="scientific">Puccinia coronata f. sp. avenae</name>
    <dbReference type="NCBI Taxonomy" id="200324"/>
    <lineage>
        <taxon>Eukaryota</taxon>
        <taxon>Fungi</taxon>
        <taxon>Dikarya</taxon>
        <taxon>Basidiomycota</taxon>
        <taxon>Pucciniomycotina</taxon>
        <taxon>Pucciniomycetes</taxon>
        <taxon>Pucciniales</taxon>
        <taxon>Pucciniaceae</taxon>
        <taxon>Puccinia</taxon>
    </lineage>
</organism>
<reference evidence="1 2" key="1">
    <citation type="submission" date="2017-11" db="EMBL/GenBank/DDBJ databases">
        <title>De novo assembly and phasing of dikaryotic genomes from two isolates of Puccinia coronata f. sp. avenae, the causal agent of oat crown rust.</title>
        <authorList>
            <person name="Miller M.E."/>
            <person name="Zhang Y."/>
            <person name="Omidvar V."/>
            <person name="Sperschneider J."/>
            <person name="Schwessinger B."/>
            <person name="Raley C."/>
            <person name="Palmer J.M."/>
            <person name="Garnica D."/>
            <person name="Upadhyaya N."/>
            <person name="Rathjen J."/>
            <person name="Taylor J.M."/>
            <person name="Park R.F."/>
            <person name="Dodds P.N."/>
            <person name="Hirsch C.D."/>
            <person name="Kianian S.F."/>
            <person name="Figueroa M."/>
        </authorList>
    </citation>
    <scope>NUCLEOTIDE SEQUENCE [LARGE SCALE GENOMIC DNA]</scope>
    <source>
        <strain evidence="1">12SD80</strain>
    </source>
</reference>
<protein>
    <submittedName>
        <fullName evidence="1">Uncharacterized protein</fullName>
    </submittedName>
</protein>
<dbReference type="AlphaFoldDB" id="A0A2N5SBF0"/>
<comment type="caution">
    <text evidence="1">The sequence shown here is derived from an EMBL/GenBank/DDBJ whole genome shotgun (WGS) entry which is preliminary data.</text>
</comment>
<dbReference type="Proteomes" id="UP000235392">
    <property type="component" value="Unassembled WGS sequence"/>
</dbReference>